<accession>A0A0A9H431</accession>
<proteinExistence type="predicted"/>
<protein>
    <submittedName>
        <fullName evidence="1">Uncharacterized protein</fullName>
    </submittedName>
</protein>
<evidence type="ECO:0000313" key="1">
    <source>
        <dbReference type="EMBL" id="JAE29591.1"/>
    </source>
</evidence>
<sequence>MFDQVIVSLHCLLQIEKWRDLGLHFLSVPACHPQAPPGS</sequence>
<reference evidence="1" key="2">
    <citation type="journal article" date="2015" name="Data Brief">
        <title>Shoot transcriptome of the giant reed, Arundo donax.</title>
        <authorList>
            <person name="Barrero R.A."/>
            <person name="Guerrero F.D."/>
            <person name="Moolhuijzen P."/>
            <person name="Goolsby J.A."/>
            <person name="Tidwell J."/>
            <person name="Bellgard S.E."/>
            <person name="Bellgard M.I."/>
        </authorList>
    </citation>
    <scope>NUCLEOTIDE SEQUENCE</scope>
    <source>
        <tissue evidence="1">Shoot tissue taken approximately 20 cm above the soil surface</tissue>
    </source>
</reference>
<reference evidence="1" key="1">
    <citation type="submission" date="2014-09" db="EMBL/GenBank/DDBJ databases">
        <authorList>
            <person name="Magalhaes I.L.F."/>
            <person name="Oliveira U."/>
            <person name="Santos F.R."/>
            <person name="Vidigal T.H.D.A."/>
            <person name="Brescovit A.D."/>
            <person name="Santos A.J."/>
        </authorList>
    </citation>
    <scope>NUCLEOTIDE SEQUENCE</scope>
    <source>
        <tissue evidence="1">Shoot tissue taken approximately 20 cm above the soil surface</tissue>
    </source>
</reference>
<organism evidence="1">
    <name type="scientific">Arundo donax</name>
    <name type="common">Giant reed</name>
    <name type="synonym">Donax arundinaceus</name>
    <dbReference type="NCBI Taxonomy" id="35708"/>
    <lineage>
        <taxon>Eukaryota</taxon>
        <taxon>Viridiplantae</taxon>
        <taxon>Streptophyta</taxon>
        <taxon>Embryophyta</taxon>
        <taxon>Tracheophyta</taxon>
        <taxon>Spermatophyta</taxon>
        <taxon>Magnoliopsida</taxon>
        <taxon>Liliopsida</taxon>
        <taxon>Poales</taxon>
        <taxon>Poaceae</taxon>
        <taxon>PACMAD clade</taxon>
        <taxon>Arundinoideae</taxon>
        <taxon>Arundineae</taxon>
        <taxon>Arundo</taxon>
    </lineage>
</organism>
<dbReference type="AlphaFoldDB" id="A0A0A9H431"/>
<name>A0A0A9H431_ARUDO</name>
<dbReference type="EMBL" id="GBRH01168305">
    <property type="protein sequence ID" value="JAE29591.1"/>
    <property type="molecule type" value="Transcribed_RNA"/>
</dbReference>